<dbReference type="PANTHER" id="PTHR37467">
    <property type="entry name" value="EXPORTED CALCIUM-BINDING GLYCOPROTEIN-RELATED"/>
    <property type="match status" value="1"/>
</dbReference>
<dbReference type="PROSITE" id="PS00018">
    <property type="entry name" value="EF_HAND_1"/>
    <property type="match status" value="2"/>
</dbReference>
<protein>
    <submittedName>
        <fullName evidence="2">AAA ATPase</fullName>
    </submittedName>
</protein>
<evidence type="ECO:0000313" key="2">
    <source>
        <dbReference type="EMBL" id="AIF21303.1"/>
    </source>
</evidence>
<accession>A0A075I5W2</accession>
<organism evidence="2">
    <name type="scientific">uncultured marine group II/III euryarchaeote KM3_99_A09</name>
    <dbReference type="NCBI Taxonomy" id="1456549"/>
    <lineage>
        <taxon>Archaea</taxon>
        <taxon>Methanobacteriati</taxon>
        <taxon>Methanobacteriota</taxon>
        <taxon>environmental samples</taxon>
    </lineage>
</organism>
<name>A0A075I5W2_9EURY</name>
<feature type="region of interest" description="Disordered" evidence="1">
    <location>
        <begin position="50"/>
        <end position="75"/>
    </location>
</feature>
<proteinExistence type="predicted"/>
<reference evidence="2" key="1">
    <citation type="journal article" date="2014" name="Genome Biol. Evol.">
        <title>Pangenome evidence for extensive interdomain horizontal transfer affecting lineage core and shell genes in uncultured planktonic thaumarchaeota and euryarchaeota.</title>
        <authorList>
            <person name="Deschamps P."/>
            <person name="Zivanovic Y."/>
            <person name="Moreira D."/>
            <person name="Rodriguez-Valera F."/>
            <person name="Lopez-Garcia P."/>
        </authorList>
    </citation>
    <scope>NUCLEOTIDE SEQUENCE</scope>
</reference>
<sequence>MLHQHDKSTQRVGPYQRVLGGESMRNKQSVLIVTLLILGSLAFVSMSRPASEVDSVHPDDTTGEGPPITDTDKDRIPDLHEQLYSQSRNITLDDTIYEILGLNYENASDNESDYDNDGLHALEEYCWPYDMDHCFVDRTTLTGIPPEASESGLREYLDPRVSDTDGDGLPDGFEVWMCKRETGELNESNAWDCNDFDPLNSYDGFNDSDRCASGDLGCGDGFDVDRDGIIEVHEWYTNAEEYSYGAPDNWTTEIHGLRCLDLLDACSDNVTRPTDTPGWLGTDPLRNDSDFYYWSGSRELAKSSRGDSIIDGWEVFFGLDPLNETDSLLDSDTDGWDLDRDGMIMPDGSKATIYLGEAYSNLEEYFTYMDNGTWVRAGLKSTLLASTDGQVEMYDQGTTPQILHHDVRALQADNLLGLLYVGTKRGVTIFEPETGGNWNLALPPGGELNDLLHWTDQGGESWLILATDDGIEVWALDEDGHYDTASTISGANIGVVQGLHQLSTGSGNLDLLLAGEDGSAWTITVNGAGQTSDMRIAETLMEALALENATIQDVAHTSIDGSQEKLYVGTDNGFLVANTADATGDFAVMWIFNSTDAEQYVRQADPSNITHSANIRTLVLDGPRQPDGSISSVQTIWVGTAGGVHQFSLLDEADPSVAFSRDRMQHDEGDDEGANDVHAILPLGGEVLIGSRMGSWVLDGDYARGLGVDDQHNRIPGFVTELVVMDVNGNDTIFAGLHPGRYSNRMLINPFSNDSDLDGMPDGWENAHGLDPTDPFDRDEDLDVDGINLNPYEDSLIDHNWTNLDEYRYIASTPEGWNGTDPRLTDTDGDGLVDGAEYWGWFFSQTNFTCHYEIGEYICDDVQGEAARQVYALGWQGTGASGATDRATDPTNLDSDQDGMPDGWEIENRRWIGSTFHGGNEWSMDPMDPTDANEDADSDGLTNICEYQWELTLQTGMESGLPAYGESLEAVQNWTKIDPNNPDSDGDSLPDGWEARYSCDWLLSNVGINPLNGSDALTNPDGDGYDVNHDGEISTDEEFNNWMEYHIKDSIILANTTVEGDSLPAGYSNSLWDSSWLSGASRPFGESITPSVVTLTPGMILTDVGSSNPLSGDTDGDGMPDGWEVWFARWDAFDLAWTLNPVNESDTFDDPDGDGMTNWEEYNSIDANSSETDSNTTSPQYHPFRLGNTIILTAWNQAVGTASFGTYLTSDQYNLSGPTCDPNNPDSDGDGMLDGIELLFTQWNYSFLNWSLNPLVAGDGGADGDQDALTDLQELNLTYANPLNGGPAPPDAPKMWEEAFLLEPANFTQRLSDILSSKQGRAYLALVQHAEWETTGIAPPLLSTLIGITDPTNNDTDDDGMIDGYEYWFTEWDLDGNRWSMNPLTSSDVGFDTDGDSYDCNENGILEAEERYTNLREYEARIYGKESMRYTFPPGSGLIDYGDDAINAKMDEEGVNAGTARAELVALFASKDVKSADRLGRINTAYADNFNLSLFGISDPSHSDSDLDGIPDGWEFCYGAYAVVQPVDAYRWTLNPVNPLDVDYDPDEDGWFGRTSADTPALQGKWESHSFTQEGPLIPPGNSPLWFTNWMEYDNGTRPDLNDTDGDSVNYIRVADPLDESITIAYYRDYALTDGREVFKFGTNPTDNDTDWDMLPDWYEYDKGWNESNDNWSAYVQVEVVWEQYSVLGSIAMRPLHENGSLLERPLLNFTWATFDPTDPADALEDPDRDGNWECSNAGCTYTPYNNFQEFFGLTNQSITSATLARSTPVAIAGTSPPITIVPLEWWELKAALLAIDRPNRMNWDYMRMFRANATDTLYSLVIDDNDYDYLTLNVSDDVELVKGDWTDPWDCVFCNDRYHYPNVGFGERVWGWWILDIDGDQFADGTDPLNWDTDGDWLNDWFEIENDMLDNIRGNGPSPIRYDDRTTNSA</sequence>
<feature type="region of interest" description="Disordered" evidence="1">
    <location>
        <begin position="879"/>
        <end position="902"/>
    </location>
</feature>
<dbReference type="InterPro" id="IPR018247">
    <property type="entry name" value="EF_Hand_1_Ca_BS"/>
</dbReference>
<evidence type="ECO:0000256" key="1">
    <source>
        <dbReference type="SAM" id="MobiDB-lite"/>
    </source>
</evidence>
<dbReference type="InterPro" id="IPR053180">
    <property type="entry name" value="Ca-binding_acidic-repeat"/>
</dbReference>
<dbReference type="PANTHER" id="PTHR37467:SF1">
    <property type="entry name" value="EXPORTED CALCIUM-BINDING GLYCOPROTEIN"/>
    <property type="match status" value="1"/>
</dbReference>
<dbReference type="EMBL" id="KF901187">
    <property type="protein sequence ID" value="AIF21303.1"/>
    <property type="molecule type" value="Genomic_DNA"/>
</dbReference>